<evidence type="ECO:0000313" key="6">
    <source>
        <dbReference type="EMBL" id="OWZ84342.1"/>
    </source>
</evidence>
<dbReference type="Proteomes" id="UP000214588">
    <property type="component" value="Unassembled WGS sequence"/>
</dbReference>
<dbReference type="GO" id="GO:0046872">
    <property type="term" value="F:metal ion binding"/>
    <property type="evidence" value="ECO:0007669"/>
    <property type="project" value="UniProtKB-KW"/>
</dbReference>
<dbReference type="GO" id="GO:0051536">
    <property type="term" value="F:iron-sulfur cluster binding"/>
    <property type="evidence" value="ECO:0007669"/>
    <property type="project" value="UniProtKB-KW"/>
</dbReference>
<dbReference type="PROSITE" id="PS51379">
    <property type="entry name" value="4FE4S_FER_2"/>
    <property type="match status" value="1"/>
</dbReference>
<dbReference type="PROSITE" id="PS00198">
    <property type="entry name" value="4FE4S_FER_1"/>
    <property type="match status" value="1"/>
</dbReference>
<dbReference type="EMBL" id="NIQC01000005">
    <property type="protein sequence ID" value="OWZ84342.1"/>
    <property type="molecule type" value="Genomic_DNA"/>
</dbReference>
<comment type="caution">
    <text evidence="6">The sequence shown here is derived from an EMBL/GenBank/DDBJ whole genome shotgun (WGS) entry which is preliminary data.</text>
</comment>
<dbReference type="RefSeq" id="WP_089022916.1">
    <property type="nucleotide sequence ID" value="NZ_NIQC01000005.1"/>
</dbReference>
<evidence type="ECO:0000259" key="5">
    <source>
        <dbReference type="PROSITE" id="PS51379"/>
    </source>
</evidence>
<evidence type="ECO:0000256" key="1">
    <source>
        <dbReference type="ARBA" id="ARBA00022723"/>
    </source>
</evidence>
<dbReference type="Gene3D" id="1.10.1060.10">
    <property type="entry name" value="Alpha-helical ferredoxin"/>
    <property type="match status" value="1"/>
</dbReference>
<dbReference type="AlphaFoldDB" id="A0A226BZW2"/>
<evidence type="ECO:0000256" key="4">
    <source>
        <dbReference type="SAM" id="MobiDB-lite"/>
    </source>
</evidence>
<feature type="region of interest" description="Disordered" evidence="4">
    <location>
        <begin position="309"/>
        <end position="331"/>
    </location>
</feature>
<accession>A0A226BZW2</accession>
<keyword evidence="3" id="KW-0411">Iron-sulfur</keyword>
<feature type="domain" description="4Fe-4S ferredoxin-type" evidence="5">
    <location>
        <begin position="261"/>
        <end position="291"/>
    </location>
</feature>
<reference evidence="6 7" key="1">
    <citation type="submission" date="2017-06" db="EMBL/GenBank/DDBJ databases">
        <title>Draft Genome Sequence of Natranaerobius trueperi halophilic, alkalithermophilic bacteria from soda lakes.</title>
        <authorList>
            <person name="Zhao B."/>
        </authorList>
    </citation>
    <scope>NUCLEOTIDE SEQUENCE [LARGE SCALE GENOMIC DNA]</scope>
    <source>
        <strain evidence="6 7">DSM 18760</strain>
    </source>
</reference>
<keyword evidence="2" id="KW-0408">Iron</keyword>
<evidence type="ECO:0000313" key="7">
    <source>
        <dbReference type="Proteomes" id="UP000214588"/>
    </source>
</evidence>
<evidence type="ECO:0000256" key="2">
    <source>
        <dbReference type="ARBA" id="ARBA00023004"/>
    </source>
</evidence>
<dbReference type="InterPro" id="IPR009051">
    <property type="entry name" value="Helical_ferredxn"/>
</dbReference>
<sequence>MRKITEELRKTASELLKSGKVDLVLGYTKGELPYQSIPYIAKTEEDANNLIFDTFSYNSLSKYLLDDMYQGKKVAIVLKGCDYRGLKIMLDESRVNRDDIYVIGVDCPGVIRRDKLEKYTTEDLSNIDLEFEEDQLVLTSNEDSQKVSYENVVSPFCLTCELNSPDSENVDTKLTEEGTRLISKTFNHDEAFTEINDIEKMSEEERFEFWKQHLNRCKRCYSCRNACPACSCRVCLFDRENPEYLDGATNQLAQHQFYHVIRAFHVSDRCIGCGECSRVCPENIPLHLLNQKLVRELERFYGTYAPGVDDTPAPLSYAKADDPDPFEKEEK</sequence>
<protein>
    <recommendedName>
        <fullName evidence="5">4Fe-4S ferredoxin-type domain-containing protein</fullName>
    </recommendedName>
</protein>
<gene>
    <name evidence="6" type="ORF">CDO51_03505</name>
</gene>
<organism evidence="6 7">
    <name type="scientific">Natranaerobius trueperi</name>
    <dbReference type="NCBI Taxonomy" id="759412"/>
    <lineage>
        <taxon>Bacteria</taxon>
        <taxon>Bacillati</taxon>
        <taxon>Bacillota</taxon>
        <taxon>Clostridia</taxon>
        <taxon>Natranaerobiales</taxon>
        <taxon>Natranaerobiaceae</taxon>
        <taxon>Natranaerobius</taxon>
    </lineage>
</organism>
<name>A0A226BZW2_9FIRM</name>
<proteinExistence type="predicted"/>
<dbReference type="SUPFAM" id="SSF46548">
    <property type="entry name" value="alpha-helical ferredoxin"/>
    <property type="match status" value="1"/>
</dbReference>
<dbReference type="Pfam" id="PF00037">
    <property type="entry name" value="Fer4"/>
    <property type="match status" value="1"/>
</dbReference>
<dbReference type="InterPro" id="IPR017900">
    <property type="entry name" value="4Fe4S_Fe_S_CS"/>
</dbReference>
<evidence type="ECO:0000256" key="3">
    <source>
        <dbReference type="ARBA" id="ARBA00023014"/>
    </source>
</evidence>
<feature type="compositionally biased region" description="Basic and acidic residues" evidence="4">
    <location>
        <begin position="319"/>
        <end position="331"/>
    </location>
</feature>
<dbReference type="InterPro" id="IPR017896">
    <property type="entry name" value="4Fe4S_Fe-S-bd"/>
</dbReference>
<dbReference type="OrthoDB" id="9773828at2"/>
<keyword evidence="7" id="KW-1185">Reference proteome</keyword>
<keyword evidence="1" id="KW-0479">Metal-binding</keyword>